<keyword evidence="4" id="KW-1185">Reference proteome</keyword>
<evidence type="ECO:0000313" key="4">
    <source>
        <dbReference type="Proteomes" id="UP000247978"/>
    </source>
</evidence>
<reference evidence="3 4" key="1">
    <citation type="submission" date="2018-05" db="EMBL/GenBank/DDBJ databases">
        <title>Genomic Encyclopedia of Type Strains, Phase IV (KMG-IV): sequencing the most valuable type-strain genomes for metagenomic binning, comparative biology and taxonomic classification.</title>
        <authorList>
            <person name="Goeker M."/>
        </authorList>
    </citation>
    <scope>NUCLEOTIDE SEQUENCE [LARGE SCALE GENOMIC DNA]</scope>
    <source>
        <strain evidence="3 4">DSM 28556</strain>
    </source>
</reference>
<dbReference type="SUPFAM" id="SSF52096">
    <property type="entry name" value="ClpP/crotonase"/>
    <property type="match status" value="1"/>
</dbReference>
<dbReference type="PANTHER" id="PTHR43802:SF1">
    <property type="entry name" value="IP11341P-RELATED"/>
    <property type="match status" value="1"/>
</dbReference>
<dbReference type="CDD" id="cd06558">
    <property type="entry name" value="crotonase-like"/>
    <property type="match status" value="1"/>
</dbReference>
<dbReference type="Proteomes" id="UP000247978">
    <property type="component" value="Unassembled WGS sequence"/>
</dbReference>
<dbReference type="Pfam" id="PF00378">
    <property type="entry name" value="ECH_1"/>
    <property type="match status" value="1"/>
</dbReference>
<comment type="similarity">
    <text evidence="1 2">Belongs to the enoyl-CoA hydratase/isomerase family.</text>
</comment>
<accession>A0A2V3VYR9</accession>
<evidence type="ECO:0000313" key="3">
    <source>
        <dbReference type="EMBL" id="PXW85898.1"/>
    </source>
</evidence>
<comment type="caution">
    <text evidence="3">The sequence shown here is derived from an EMBL/GenBank/DDBJ whole genome shotgun (WGS) entry which is preliminary data.</text>
</comment>
<dbReference type="AlphaFoldDB" id="A0A2V3VYR9"/>
<evidence type="ECO:0000256" key="2">
    <source>
        <dbReference type="RuleBase" id="RU003707"/>
    </source>
</evidence>
<dbReference type="Gene3D" id="3.90.226.10">
    <property type="entry name" value="2-enoyl-CoA Hydratase, Chain A, domain 1"/>
    <property type="match status" value="1"/>
</dbReference>
<protein>
    <submittedName>
        <fullName evidence="3">2-(1,2-epoxy-1,2-dihydrophenyl)acetyl-CoA isomerase</fullName>
    </submittedName>
</protein>
<dbReference type="InterPro" id="IPR014748">
    <property type="entry name" value="Enoyl-CoA_hydra_C"/>
</dbReference>
<dbReference type="RefSeq" id="WP_110395866.1">
    <property type="nucleotide sequence ID" value="NZ_JBHUHB010000001.1"/>
</dbReference>
<dbReference type="PANTHER" id="PTHR43802">
    <property type="entry name" value="ENOYL-COA HYDRATASE"/>
    <property type="match status" value="1"/>
</dbReference>
<sequence length="259" mass="28551">MEKFETVLYEKKAGVATLTLHRPDSFNAFTPLMNKEIIVAVTDADRDSDVRCIVITGAGRAFCAGEDIGNVDEHTNHATFLRERYHPMVKALRVVSKPTIAAVNGVAAGAGMSLALLCDFRLVHHKTKFVSAFMEIGLIPDSGFIYVLPRLVGYAKALEIATLGRPISGKEAFEFGLATELVEFNEWDDAVAAFAGKIAGMPTKAFSLVKRYMMDSMHLPFEEALEQEAQAQRIAGLTEDHQEGLQAFREKRKPKFVGK</sequence>
<dbReference type="Gene3D" id="1.10.12.10">
    <property type="entry name" value="Lyase 2-enoyl-coa Hydratase, Chain A, domain 2"/>
    <property type="match status" value="1"/>
</dbReference>
<organism evidence="3 4">
    <name type="scientific">Pseudogracilibacillus auburnensis</name>
    <dbReference type="NCBI Taxonomy" id="1494959"/>
    <lineage>
        <taxon>Bacteria</taxon>
        <taxon>Bacillati</taxon>
        <taxon>Bacillota</taxon>
        <taxon>Bacilli</taxon>
        <taxon>Bacillales</taxon>
        <taxon>Bacillaceae</taxon>
        <taxon>Pseudogracilibacillus</taxon>
    </lineage>
</organism>
<dbReference type="InterPro" id="IPR001753">
    <property type="entry name" value="Enoyl-CoA_hydra/iso"/>
</dbReference>
<name>A0A2V3VYR9_9BACI</name>
<evidence type="ECO:0000256" key="1">
    <source>
        <dbReference type="ARBA" id="ARBA00005254"/>
    </source>
</evidence>
<dbReference type="GO" id="GO:0016853">
    <property type="term" value="F:isomerase activity"/>
    <property type="evidence" value="ECO:0007669"/>
    <property type="project" value="UniProtKB-KW"/>
</dbReference>
<dbReference type="PROSITE" id="PS00166">
    <property type="entry name" value="ENOYL_COA_HYDRATASE"/>
    <property type="match status" value="1"/>
</dbReference>
<proteinExistence type="inferred from homology"/>
<gene>
    <name evidence="3" type="ORF">DFR56_10960</name>
</gene>
<dbReference type="InterPro" id="IPR018376">
    <property type="entry name" value="Enoyl-CoA_hyd/isom_CS"/>
</dbReference>
<dbReference type="OrthoDB" id="9775794at2"/>
<dbReference type="EMBL" id="QJJQ01000009">
    <property type="protein sequence ID" value="PXW85898.1"/>
    <property type="molecule type" value="Genomic_DNA"/>
</dbReference>
<keyword evidence="3" id="KW-0413">Isomerase</keyword>
<dbReference type="InterPro" id="IPR029045">
    <property type="entry name" value="ClpP/crotonase-like_dom_sf"/>
</dbReference>